<gene>
    <name evidence="8" type="ORF">Bccel_2596</name>
</gene>
<dbReference type="PANTHER" id="PTHR43864:SF2">
    <property type="entry name" value="PUR OPERON REPRESSOR"/>
    <property type="match status" value="1"/>
</dbReference>
<dbReference type="InterPro" id="IPR029057">
    <property type="entry name" value="PRTase-like"/>
</dbReference>
<evidence type="ECO:0000256" key="5">
    <source>
        <dbReference type="ARBA" id="ARBA00049656"/>
    </source>
</evidence>
<dbReference type="Proteomes" id="UP000036923">
    <property type="component" value="Unassembled WGS sequence"/>
</dbReference>
<feature type="domain" description="Bacterial purine repressor N-terminal" evidence="7">
    <location>
        <begin position="5"/>
        <end position="74"/>
    </location>
</feature>
<dbReference type="SUPFAM" id="SSF46785">
    <property type="entry name" value="Winged helix' DNA-binding domain"/>
    <property type="match status" value="1"/>
</dbReference>
<dbReference type="InterPro" id="IPR010078">
    <property type="entry name" value="PurR_Bsub"/>
</dbReference>
<keyword evidence="4" id="KW-0804">Transcription</keyword>
<dbReference type="InterPro" id="IPR036388">
    <property type="entry name" value="WH-like_DNA-bd_sf"/>
</dbReference>
<dbReference type="NCBIfam" id="TIGR01743">
    <property type="entry name" value="purR_Bsub"/>
    <property type="match status" value="1"/>
</dbReference>
<keyword evidence="3" id="KW-0238">DNA-binding</keyword>
<dbReference type="PATRIC" id="fig|398512.5.peg.2704"/>
<dbReference type="Pfam" id="PF00156">
    <property type="entry name" value="Pribosyltran"/>
    <property type="match status" value="1"/>
</dbReference>
<evidence type="ECO:0000256" key="3">
    <source>
        <dbReference type="ARBA" id="ARBA00023125"/>
    </source>
</evidence>
<comment type="caution">
    <text evidence="8">The sequence shown here is derived from an EMBL/GenBank/DDBJ whole genome shotgun (WGS) entry which is preliminary data.</text>
</comment>
<dbReference type="GO" id="GO:0003677">
    <property type="term" value="F:DNA binding"/>
    <property type="evidence" value="ECO:0007669"/>
    <property type="project" value="UniProtKB-KW"/>
</dbReference>
<dbReference type="STRING" id="398512.Bccel_2596"/>
<dbReference type="PANTHER" id="PTHR43864">
    <property type="entry name" value="HYPOXANTHINE/GUANINE PHOSPHORIBOSYLTRANSFERASE"/>
    <property type="match status" value="1"/>
</dbReference>
<evidence type="ECO:0000256" key="1">
    <source>
        <dbReference type="ARBA" id="ARBA00011738"/>
    </source>
</evidence>
<evidence type="ECO:0000313" key="9">
    <source>
        <dbReference type="Proteomes" id="UP000036923"/>
    </source>
</evidence>
<dbReference type="AlphaFoldDB" id="A0A0L6JNL6"/>
<keyword evidence="9" id="KW-1185">Reference proteome</keyword>
<dbReference type="eggNOG" id="COG0503">
    <property type="taxonomic scope" value="Bacteria"/>
</dbReference>
<dbReference type="Pfam" id="PF09182">
    <property type="entry name" value="PuR_N"/>
    <property type="match status" value="1"/>
</dbReference>
<evidence type="ECO:0000313" key="8">
    <source>
        <dbReference type="EMBL" id="KNY27325.1"/>
    </source>
</evidence>
<dbReference type="RefSeq" id="WP_036942668.1">
    <property type="nucleotide sequence ID" value="NZ_JQKC01000019.1"/>
</dbReference>
<evidence type="ECO:0000259" key="7">
    <source>
        <dbReference type="Pfam" id="PF09182"/>
    </source>
</evidence>
<organism evidence="8 9">
    <name type="scientific">Pseudobacteroides cellulosolvens ATCC 35603 = DSM 2933</name>
    <dbReference type="NCBI Taxonomy" id="398512"/>
    <lineage>
        <taxon>Bacteria</taxon>
        <taxon>Bacillati</taxon>
        <taxon>Bacillota</taxon>
        <taxon>Clostridia</taxon>
        <taxon>Eubacteriales</taxon>
        <taxon>Oscillospiraceae</taxon>
        <taxon>Pseudobacteroides</taxon>
    </lineage>
</organism>
<comment type="subunit">
    <text evidence="1">Homodimer.</text>
</comment>
<dbReference type="OrthoDB" id="4213751at2"/>
<dbReference type="Gene3D" id="3.40.50.2020">
    <property type="match status" value="1"/>
</dbReference>
<dbReference type="GO" id="GO:0045982">
    <property type="term" value="P:negative regulation of purine nucleobase metabolic process"/>
    <property type="evidence" value="ECO:0007669"/>
    <property type="project" value="InterPro"/>
</dbReference>
<feature type="domain" description="Phosphoribosyltransferase" evidence="6">
    <location>
        <begin position="116"/>
        <end position="249"/>
    </location>
</feature>
<dbReference type="InterPro" id="IPR015265">
    <property type="entry name" value="PuR_N"/>
</dbReference>
<keyword evidence="2" id="KW-0805">Transcription regulation</keyword>
<reference evidence="9" key="1">
    <citation type="submission" date="2015-07" db="EMBL/GenBank/DDBJ databases">
        <title>Near-Complete Genome Sequence of the Cellulolytic Bacterium Bacteroides (Pseudobacteroides) cellulosolvens ATCC 35603.</title>
        <authorList>
            <person name="Dassa B."/>
            <person name="Utturkar S.M."/>
            <person name="Klingeman D.M."/>
            <person name="Hurt R.A."/>
            <person name="Keller M."/>
            <person name="Xu J."/>
            <person name="Reddy Y.H.K."/>
            <person name="Borovok I."/>
            <person name="Grinberg I.R."/>
            <person name="Lamed R."/>
            <person name="Zhivin O."/>
            <person name="Bayer E.A."/>
            <person name="Brown S.D."/>
        </authorList>
    </citation>
    <scope>NUCLEOTIDE SEQUENCE [LARGE SCALE GENOMIC DNA]</scope>
    <source>
        <strain evidence="9">DSM 2933</strain>
    </source>
</reference>
<sequence length="269" mass="30001">MDKLQRNERIGILMKLLTDSPGKIFTLGNFTEIIGSAKSTISEDIDIIQDILDKFDLGMIVSIPGASGGIKFIPSISSEKADFITRNLCEELSQKERILPGGFVYMLDIIYNPVKIENIARIFTRQFYKKDVDYVITVETKGIPLAFATARFLNVPLIIVRHYNEATDGASVNINYVSGSKKKLQTMVLSLKSLKRNSKLLFIDDFMKGGGTAKGIMELAKEFECEVSGIGVLIKTAEPDRKLVDNYFSILTLDTVDEENGIINIRSSR</sequence>
<dbReference type="Gene3D" id="1.10.10.10">
    <property type="entry name" value="Winged helix-like DNA-binding domain superfamily/Winged helix DNA-binding domain"/>
    <property type="match status" value="1"/>
</dbReference>
<evidence type="ECO:0000256" key="2">
    <source>
        <dbReference type="ARBA" id="ARBA00023015"/>
    </source>
</evidence>
<dbReference type="InterPro" id="IPR036390">
    <property type="entry name" value="WH_DNA-bd_sf"/>
</dbReference>
<dbReference type="EMBL" id="LGTC01000001">
    <property type="protein sequence ID" value="KNY27325.1"/>
    <property type="molecule type" value="Genomic_DNA"/>
</dbReference>
<comment type="similarity">
    <text evidence="5">Belongs to the purine/pyrimidine phosphoribosyltransferase family. PurR subfamily.</text>
</comment>
<dbReference type="GO" id="GO:0045892">
    <property type="term" value="P:negative regulation of DNA-templated transcription"/>
    <property type="evidence" value="ECO:0007669"/>
    <property type="project" value="InterPro"/>
</dbReference>
<dbReference type="InterPro" id="IPR050118">
    <property type="entry name" value="Pur/Pyrimidine_PRTase"/>
</dbReference>
<evidence type="ECO:0000259" key="6">
    <source>
        <dbReference type="Pfam" id="PF00156"/>
    </source>
</evidence>
<evidence type="ECO:0000256" key="4">
    <source>
        <dbReference type="ARBA" id="ARBA00023163"/>
    </source>
</evidence>
<dbReference type="InterPro" id="IPR000836">
    <property type="entry name" value="PRTase_dom"/>
</dbReference>
<name>A0A0L6JNL6_9FIRM</name>
<accession>A0A0L6JNL6</accession>
<dbReference type="SUPFAM" id="SSF53271">
    <property type="entry name" value="PRTase-like"/>
    <property type="match status" value="1"/>
</dbReference>
<proteinExistence type="inferred from homology"/>
<dbReference type="CDD" id="cd06223">
    <property type="entry name" value="PRTases_typeI"/>
    <property type="match status" value="1"/>
</dbReference>
<protein>
    <submittedName>
        <fullName evidence="8">Purine operon repressor, PurR</fullName>
    </submittedName>
</protein>